<feature type="repeat" description="HEAT" evidence="3">
    <location>
        <begin position="2061"/>
        <end position="2099"/>
    </location>
</feature>
<dbReference type="PANTHER" id="PTHR23346">
    <property type="entry name" value="TRANSLATIONAL ACTIVATOR GCN1-RELATED"/>
    <property type="match status" value="1"/>
</dbReference>
<comment type="similarity">
    <text evidence="1">Belongs to the GCN1 family.</text>
</comment>
<dbReference type="KEGG" id="cci:CC1G_04628"/>
<evidence type="ECO:0000256" key="2">
    <source>
        <dbReference type="ARBA" id="ARBA00022737"/>
    </source>
</evidence>
<evidence type="ECO:0000259" key="5">
    <source>
        <dbReference type="SMART" id="SM01349"/>
    </source>
</evidence>
<dbReference type="eggNOG" id="KOG1242">
    <property type="taxonomic scope" value="Eukaryota"/>
</dbReference>
<keyword evidence="2" id="KW-0677">Repeat</keyword>
<dbReference type="InterPro" id="IPR056810">
    <property type="entry name" value="GNC1-like_N"/>
</dbReference>
<dbReference type="Proteomes" id="UP000001861">
    <property type="component" value="Unassembled WGS sequence"/>
</dbReference>
<dbReference type="GeneID" id="6006377"/>
<dbReference type="InterPro" id="IPR056809">
    <property type="entry name" value="HEAT_GCN1_fung"/>
</dbReference>
<feature type="repeat" description="HEAT" evidence="3">
    <location>
        <begin position="1713"/>
        <end position="1751"/>
    </location>
</feature>
<feature type="compositionally biased region" description="Low complexity" evidence="4">
    <location>
        <begin position="14"/>
        <end position="24"/>
    </location>
</feature>
<dbReference type="SMART" id="SM01349">
    <property type="entry name" value="TOG"/>
    <property type="match status" value="1"/>
</dbReference>
<dbReference type="InterPro" id="IPR057546">
    <property type="entry name" value="HEAT_GCN1"/>
</dbReference>
<dbReference type="RefSeq" id="XP_001829939.2">
    <property type="nucleotide sequence ID" value="XM_001829887.2"/>
</dbReference>
<dbReference type="Gene3D" id="1.25.10.10">
    <property type="entry name" value="Leucine-rich Repeat Variant"/>
    <property type="match status" value="5"/>
</dbReference>
<dbReference type="GO" id="GO:0034198">
    <property type="term" value="P:cellular response to amino acid starvation"/>
    <property type="evidence" value="ECO:0007669"/>
    <property type="project" value="TreeGrafter"/>
</dbReference>
<dbReference type="PANTHER" id="PTHR23346:SF7">
    <property type="entry name" value="STALLED RIBOSOME SENSOR GCN1"/>
    <property type="match status" value="1"/>
</dbReference>
<dbReference type="VEuPathDB" id="FungiDB:CC1G_04628"/>
<evidence type="ECO:0000256" key="1">
    <source>
        <dbReference type="ARBA" id="ARBA00007366"/>
    </source>
</evidence>
<dbReference type="Pfam" id="PF24987">
    <property type="entry name" value="HEAT_EF3_N"/>
    <property type="match status" value="2"/>
</dbReference>
<dbReference type="OrthoDB" id="5148094at2759"/>
<dbReference type="PROSITE" id="PS50077">
    <property type="entry name" value="HEAT_REPEAT"/>
    <property type="match status" value="3"/>
</dbReference>
<evidence type="ECO:0000313" key="7">
    <source>
        <dbReference type="Proteomes" id="UP000001861"/>
    </source>
</evidence>
<dbReference type="InterPro" id="IPR021133">
    <property type="entry name" value="HEAT_type_2"/>
</dbReference>
<dbReference type="GO" id="GO:0006417">
    <property type="term" value="P:regulation of translation"/>
    <property type="evidence" value="ECO:0007669"/>
    <property type="project" value="TreeGrafter"/>
</dbReference>
<feature type="domain" description="TOG" evidence="5">
    <location>
        <begin position="1412"/>
        <end position="1653"/>
    </location>
</feature>
<accession>A8N4W8</accession>
<dbReference type="GO" id="GO:0019887">
    <property type="term" value="F:protein kinase regulator activity"/>
    <property type="evidence" value="ECO:0007669"/>
    <property type="project" value="TreeGrafter"/>
</dbReference>
<organism evidence="6 7">
    <name type="scientific">Coprinopsis cinerea (strain Okayama-7 / 130 / ATCC MYA-4618 / FGSC 9003)</name>
    <name type="common">Inky cap fungus</name>
    <name type="synonym">Hormographiella aspergillata</name>
    <dbReference type="NCBI Taxonomy" id="240176"/>
    <lineage>
        <taxon>Eukaryota</taxon>
        <taxon>Fungi</taxon>
        <taxon>Dikarya</taxon>
        <taxon>Basidiomycota</taxon>
        <taxon>Agaricomycotina</taxon>
        <taxon>Agaricomycetes</taxon>
        <taxon>Agaricomycetidae</taxon>
        <taxon>Agaricales</taxon>
        <taxon>Agaricineae</taxon>
        <taxon>Psathyrellaceae</taxon>
        <taxon>Coprinopsis</taxon>
    </lineage>
</organism>
<dbReference type="InterPro" id="IPR022716">
    <property type="entry name" value="Gcn1_N"/>
</dbReference>
<feature type="region of interest" description="Disordered" evidence="4">
    <location>
        <begin position="10"/>
        <end position="30"/>
    </location>
</feature>
<dbReference type="SUPFAM" id="SSF48371">
    <property type="entry name" value="ARM repeat"/>
    <property type="match status" value="3"/>
</dbReference>
<gene>
    <name evidence="6" type="ORF">CC1G_04628</name>
</gene>
<dbReference type="OMA" id="KYATQRG"/>
<dbReference type="Pfam" id="PF24993">
    <property type="entry name" value="GNC1_N"/>
    <property type="match status" value="1"/>
</dbReference>
<feature type="region of interest" description="Disordered" evidence="4">
    <location>
        <begin position="691"/>
        <end position="717"/>
    </location>
</feature>
<name>A8N4W8_COPC7</name>
<keyword evidence="7" id="KW-1185">Reference proteome</keyword>
<dbReference type="InParanoid" id="A8N4W8"/>
<dbReference type="InterPro" id="IPR034085">
    <property type="entry name" value="TOG"/>
</dbReference>
<comment type="caution">
    <text evidence="6">The sequence shown here is derived from an EMBL/GenBank/DDBJ whole genome shotgun (WGS) entry which is preliminary data.</text>
</comment>
<dbReference type="Pfam" id="PF24916">
    <property type="entry name" value="HEAT_GCN1_fung"/>
    <property type="match status" value="1"/>
</dbReference>
<dbReference type="Pfam" id="PF23271">
    <property type="entry name" value="HEAT_GCN1"/>
    <property type="match status" value="1"/>
</dbReference>
<dbReference type="Pfam" id="PF12074">
    <property type="entry name" value="Gcn1_N"/>
    <property type="match status" value="1"/>
</dbReference>
<dbReference type="InterPro" id="IPR016024">
    <property type="entry name" value="ARM-type_fold"/>
</dbReference>
<evidence type="ECO:0000313" key="6">
    <source>
        <dbReference type="EMBL" id="EAU91861.2"/>
    </source>
</evidence>
<proteinExistence type="inferred from homology"/>
<sequence length="2617" mass="284565">MSKSEIQSWIAQTGPAGADDNGNSDGEGGGEYVWRRDRVLKDWDRSLEYAQTRLLGDKTKPRVQFLREEVLGLARHADLSLSQVLDVFRLLTLTYPKYVDTASRDAVEAVGMELVRRDELREDGKLGVTEQILGWLSNEVAGLVKRGTANSYAPSNLFVLLSWSCGLYTTCTKHNPEFPSSPSFRVLVGSMAFLLDMLTESTLAKPSLKQGGLVRTRRALRSSGLPIVPKVIETLLALAKTNPTPVPLVTLIGTSVSVLIRLKHVEEQPTDRLPAELKTGIVTLYTSSVVLSKTPVPEHVLVALDDFIATFITPEDFEKTVLQVFERALLRSPEVALGVVIRFFEAYAHPLPLDLFKKMITQSVNSAKSTQVPVRTNSIALFKAVLSTAKGDPGLEGAALTEVLVLPKTSKTAGPEHRVALYSMLGYVRPSNDVSPVLIQSSTPLLAKETNEAAIAVLANALPPHITFLLRSSTALPSEAVQLIAKEMGSLKPPVRRAFATLVGSVFYEDEGDGEGKGVVGESEAGKAFAKAVAPSLENALKSVAANPINAPGGPLEGYVALATLLGPFARSGIFDELISKNAVVQAIVASSAKQPFLLWDKVYQKVTDPADEKWLLRAANAAFKHFHSQIAKSEGLKVQFGLVFVHLAVESKSPENRKLVNEYIVGLATAYPQLTNTVIREAVTSFVSATSSSSTSSPSPPSTVPPKTEPEEAGLQGWNKHGRLSGLLLSCSAFDESVSGLEKEGLVAEWVVVAHHPLICGPSRQTWIDLCMKAGVDPLVVANKHLQRLLELIRTATLLDSKTGFPQAAYAAVSTLAFISPGQVIPEVVKQIEADLDPAAVEAFGELERGVWATPPGTTYVDVLSSSKAEQRPTKGKEAAIAKWEEETRKAIASKKSQPATLTKQQEAALKKQLEVEDGIRVRVGQVKAALERGLRLVRSLVGSGVAAGAGSGMGSESEVGKVVGRLGELVVRTPLKDGAFLVGDLAFETYLDLSSIASERLDTYRKWIGIATLRCYKVENVPEDLQAEGLGSLILRVLYRLRFLSEQAPLDAASYSYAFPLLQQVLVSGGLEAEDEEKLEQVALALSIVKFHAGEFDNADLPRLQTLETIIHVVRSELRLNKEASSTLIELGESIQVNATKEEANVLIRASLAQESHARNAYLQALQPFDLTEWDWSPELWIAYHDQDDEQNARLAQRLWEDNGLDVPESFLDDLIPYLGHDNAYVRSSTATAIATAVEQTQNTAVQTIEALQEYYKDKAKILAPEFDEYGMVIASSLDRSDPWQARLATALAFERLASSFPESQLDSWFNFLIQSEALGDREAAVRKGMLNAGTAVIDLHGSKRLAALISIFEAQLGKPSTTETEDHIKEAVVILFGRVARHLDASDERIPKIVDRLGEALKTPSEQVQIAVSECISPLVGLMKSRLPSLVDQLFDDLFKGERYAIRRGAAYGIAGVIKGTGISGMKEFDVLRRLQTAAEDKKQYQSRQGVMFVLETLSTTLGRLFEPYITHVLPLLLAAFGDSTADVREATQDAARVIMGNLSGYGVKLILPTLLEGLDEKQWRSKKGSIELLGMMAYCAPRQLSVSLPVVIPRLTDVLTDSHAQVRTAANKSLKQFGEVISNPEIQNLVPTLLKALVDPTKTPNALTALLKTSFMHYIDHSSLALVIPIIERGLRERGAETKKKAVQIVGNLASLTDTKDFVPYLDELLPLVHTVLVDPVPEARATAAKSLGTLVERLGEVHFPDLVPGLLRTLKTDSSGVDRQGAAQGLSEVLSGLGMERLEGLLPDILTNARSPRATVREGFMSLLVFLPATFGTRFAPHLPKIIPPILGGLSDAEEYVREAAMRAGRMVVTNYSNKAIDLLLPELENGMFDPNWRIRQSSITLVGELLFKVSGISGKTSELEEEEVTEEATAVESSRKALLEVLGAERRDRVLALLYLVRQDGVVVVRQASIQIWKALVHNTPRTVREILPEIINQIVILIASDEPEQEETAGRTIGELCRKFGERILGEIMPLLKSKSQSSDSKTRQGVCSTISEILQSATEGQREDYEDEIISIVRVSLVDDEANVRAAAAQAFDIMQTELGAKAIDETIPTLLEALRQPGKGSGTALQALQEVMSVRASTVFPVLIPTLTAIPMTVFNARALASLVTVAGNALSRRLNVILNALVQVMESSPEEELAEAVDEAVHAILSSIADAEGLNTLMLMLLGWAKDDSPKRRVSACKLFGTFCEASELDSSLYRVDWIRQLVTLLEDEAEDVHKAAWNALDVFVKSVPKDEYEPLVIPLRRSIESTGAPGRTVPGYNLPKGVSPFVPIIIAGLTTGHNDQREQAAYAIGDLVERTEEAAIKPFVVPFTGPLIRVATQATTYTPGVRIGILTALATMLEKIPAFLKPFFPQLQRTFVKSASDASSASVRTKAAKGLGILMRHQPRVDPVITELITSVKANVDGDETVTASLVLALAFVVEQGRANVGEKAREACIELVSEAFRGVHHVCAEKFSEAIGCLVVSLSDKPELLQPIVESHLLLGTPPTSISSYVILAVVDAQANPDNDQYTNHAPNLFQQLGVMKSVAQKALESAASDKPVIARPARQARDWIKELEDDSLRGLF</sequence>
<dbReference type="FunCoup" id="A8N4W8">
    <property type="interactions" value="816"/>
</dbReference>
<dbReference type="EMBL" id="AACS02000003">
    <property type="protein sequence ID" value="EAU91861.2"/>
    <property type="molecule type" value="Genomic_DNA"/>
</dbReference>
<dbReference type="GO" id="GO:0005829">
    <property type="term" value="C:cytosol"/>
    <property type="evidence" value="ECO:0007669"/>
    <property type="project" value="TreeGrafter"/>
</dbReference>
<evidence type="ECO:0000256" key="3">
    <source>
        <dbReference type="PROSITE-ProRule" id="PRU00103"/>
    </source>
</evidence>
<dbReference type="STRING" id="240176.A8N4W8"/>
<evidence type="ECO:0000256" key="4">
    <source>
        <dbReference type="SAM" id="MobiDB-lite"/>
    </source>
</evidence>
<dbReference type="HOGENOM" id="CLU_000504_2_0_1"/>
<dbReference type="Pfam" id="PF24984">
    <property type="entry name" value="HEAT_EF3_GNC1"/>
    <property type="match status" value="1"/>
</dbReference>
<dbReference type="InterPro" id="IPR011989">
    <property type="entry name" value="ARM-like"/>
</dbReference>
<feature type="repeat" description="HEAT" evidence="3">
    <location>
        <begin position="1595"/>
        <end position="1633"/>
    </location>
</feature>
<protein>
    <submittedName>
        <fullName evidence="6">Translational activator GCN1</fullName>
    </submittedName>
</protein>
<reference evidence="6 7" key="1">
    <citation type="journal article" date="2010" name="Proc. Natl. Acad. Sci. U.S.A.">
        <title>Insights into evolution of multicellular fungi from the assembled chromosomes of the mushroom Coprinopsis cinerea (Coprinus cinereus).</title>
        <authorList>
            <person name="Stajich J.E."/>
            <person name="Wilke S.K."/>
            <person name="Ahren D."/>
            <person name="Au C.H."/>
            <person name="Birren B.W."/>
            <person name="Borodovsky M."/>
            <person name="Burns C."/>
            <person name="Canback B."/>
            <person name="Casselton L.A."/>
            <person name="Cheng C.K."/>
            <person name="Deng J."/>
            <person name="Dietrich F.S."/>
            <person name="Fargo D.C."/>
            <person name="Farman M.L."/>
            <person name="Gathman A.C."/>
            <person name="Goldberg J."/>
            <person name="Guigo R."/>
            <person name="Hoegger P.J."/>
            <person name="Hooker J.B."/>
            <person name="Huggins A."/>
            <person name="James T.Y."/>
            <person name="Kamada T."/>
            <person name="Kilaru S."/>
            <person name="Kodira C."/>
            <person name="Kues U."/>
            <person name="Kupfer D."/>
            <person name="Kwan H.S."/>
            <person name="Lomsadze A."/>
            <person name="Li W."/>
            <person name="Lilly W.W."/>
            <person name="Ma L.J."/>
            <person name="Mackey A.J."/>
            <person name="Manning G."/>
            <person name="Martin F."/>
            <person name="Muraguchi H."/>
            <person name="Natvig D.O."/>
            <person name="Palmerini H."/>
            <person name="Ramesh M.A."/>
            <person name="Rehmeyer C.J."/>
            <person name="Roe B.A."/>
            <person name="Shenoy N."/>
            <person name="Stanke M."/>
            <person name="Ter-Hovhannisyan V."/>
            <person name="Tunlid A."/>
            <person name="Velagapudi R."/>
            <person name="Vision T.J."/>
            <person name="Zeng Q."/>
            <person name="Zolan M.E."/>
            <person name="Pukkila P.J."/>
        </authorList>
    </citation>
    <scope>NUCLEOTIDE SEQUENCE [LARGE SCALE GENOMIC DNA]</scope>
    <source>
        <strain evidence="7">Okayama-7 / 130 / ATCC MYA-4618 / FGSC 9003</strain>
    </source>
</reference>